<dbReference type="Pfam" id="PF06259">
    <property type="entry name" value="Abhydrolase_8"/>
    <property type="match status" value="1"/>
</dbReference>
<dbReference type="InterPro" id="IPR036689">
    <property type="entry name" value="ESAT-6-like_sf"/>
</dbReference>
<dbReference type="GO" id="GO:0016787">
    <property type="term" value="F:hydrolase activity"/>
    <property type="evidence" value="ECO:0007669"/>
    <property type="project" value="UniProtKB-KW"/>
</dbReference>
<evidence type="ECO:0000313" key="3">
    <source>
        <dbReference type="Proteomes" id="UP000199088"/>
    </source>
</evidence>
<dbReference type="STRING" id="1052260.SAMN05660199_02831"/>
<keyword evidence="3" id="KW-1185">Reference proteome</keyword>
<dbReference type="RefSeq" id="WP_091246290.1">
    <property type="nucleotide sequence ID" value="NZ_FNIR01000008.1"/>
</dbReference>
<dbReference type="InterPro" id="IPR029058">
    <property type="entry name" value="AB_hydrolase_fold"/>
</dbReference>
<dbReference type="SUPFAM" id="SSF53474">
    <property type="entry name" value="alpha/beta-Hydrolases"/>
    <property type="match status" value="1"/>
</dbReference>
<accession>A0A1H0NE77</accession>
<feature type="domain" description="DUF1023" evidence="1">
    <location>
        <begin position="286"/>
        <end position="455"/>
    </location>
</feature>
<sequence>MSTGLSAVESWDLAALRGAVGSLTDVPDRLTGWRDQVDGLRDQLRHADLWSGPAADVAATALVELSSVAAEVRAALAVSAEALGSVVGQAGTAQEEAAAARSSAASGPVELSDAGVVAPVSSPVMAEEQLLAVADRERAAAWAESHARQALAAADGVLAAARASGDPLAPLTADVVVPGFDGVALAAAVVGPPLPVPAVDPVAAAAWWDGLTPLERRAVIQADPAAVGALDGLPAAARDQANRLLLAGALADVSAPGHAVAVTTADALAGLAADGRSAQLVTFDAGAGLVALSTGDLDTAESVAVLVPGINTTVTDDLPDVVADASRVTALAEAAAPGLAAAAVVWLGYRTPTTWTALSDGAARTGGPQLDRTLDGLAAARAQAVELGGPRPPRTTVVAHSYGTVVTAHAADAAGDLAADAVVLMGSPGVPVWSADGLEAPEVYGATARDDLVPETHVYGRVPGDLGFGDTQLPTVAGQGHSDYYDPAYPTLQAVAEVVAGTREHG</sequence>
<gene>
    <name evidence="2" type="ORF">SAMN05660199_02831</name>
</gene>
<dbReference type="EMBL" id="FNIR01000008">
    <property type="protein sequence ID" value="SDO91004.1"/>
    <property type="molecule type" value="Genomic_DNA"/>
</dbReference>
<dbReference type="SUPFAM" id="SSF140453">
    <property type="entry name" value="EsxAB dimer-like"/>
    <property type="match status" value="1"/>
</dbReference>
<keyword evidence="2" id="KW-0378">Hydrolase</keyword>
<protein>
    <submittedName>
        <fullName evidence="2">Alpha/beta hydrolase</fullName>
    </submittedName>
</protein>
<organism evidence="2 3">
    <name type="scientific">Klenkia soli</name>
    <dbReference type="NCBI Taxonomy" id="1052260"/>
    <lineage>
        <taxon>Bacteria</taxon>
        <taxon>Bacillati</taxon>
        <taxon>Actinomycetota</taxon>
        <taxon>Actinomycetes</taxon>
        <taxon>Geodermatophilales</taxon>
        <taxon>Geodermatophilaceae</taxon>
        <taxon>Klenkia</taxon>
    </lineage>
</organism>
<dbReference type="Gene3D" id="3.40.50.1820">
    <property type="entry name" value="alpha/beta hydrolase"/>
    <property type="match status" value="1"/>
</dbReference>
<dbReference type="Proteomes" id="UP000199088">
    <property type="component" value="Unassembled WGS sequence"/>
</dbReference>
<reference evidence="3" key="1">
    <citation type="submission" date="2016-10" db="EMBL/GenBank/DDBJ databases">
        <authorList>
            <person name="Varghese N."/>
            <person name="Submissions S."/>
        </authorList>
    </citation>
    <scope>NUCLEOTIDE SEQUENCE [LARGE SCALE GENOMIC DNA]</scope>
    <source>
        <strain evidence="3">DSM 45843</strain>
    </source>
</reference>
<dbReference type="AlphaFoldDB" id="A0A1H0NE77"/>
<evidence type="ECO:0000259" key="1">
    <source>
        <dbReference type="Pfam" id="PF06259"/>
    </source>
</evidence>
<name>A0A1H0NE77_9ACTN</name>
<proteinExistence type="predicted"/>
<dbReference type="OrthoDB" id="5969911at2"/>
<evidence type="ECO:0000313" key="2">
    <source>
        <dbReference type="EMBL" id="SDO91004.1"/>
    </source>
</evidence>
<dbReference type="InterPro" id="IPR010427">
    <property type="entry name" value="DUF1023"/>
</dbReference>